<evidence type="ECO:0000313" key="1">
    <source>
        <dbReference type="EMBL" id="QRR01339.1"/>
    </source>
</evidence>
<accession>A0ABX7I5G6</accession>
<dbReference type="EMBL" id="CP056775">
    <property type="protein sequence ID" value="QRR01339.1"/>
    <property type="molecule type" value="Genomic_DNA"/>
</dbReference>
<evidence type="ECO:0008006" key="3">
    <source>
        <dbReference type="Google" id="ProtNLM"/>
    </source>
</evidence>
<keyword evidence="2" id="KW-1185">Reference proteome</keyword>
<organism evidence="1 2">
    <name type="scientific">Dyadobacter sandarakinus</name>
    <dbReference type="NCBI Taxonomy" id="2747268"/>
    <lineage>
        <taxon>Bacteria</taxon>
        <taxon>Pseudomonadati</taxon>
        <taxon>Bacteroidota</taxon>
        <taxon>Cytophagia</taxon>
        <taxon>Cytophagales</taxon>
        <taxon>Spirosomataceae</taxon>
        <taxon>Dyadobacter</taxon>
    </lineage>
</organism>
<evidence type="ECO:0000313" key="2">
    <source>
        <dbReference type="Proteomes" id="UP000612680"/>
    </source>
</evidence>
<sequence length="331" mass="36959">MTLNRAQLVRILYWGAAALLMGGCNHPAGEISNRITFKKKLSEYALFRGEMRNLVPADGVMPIQISSALFTDYADKQRLIRIPAATKLVIRGDGLPVFPDGSLLVKTFFYPKANHSGRQIIETRLLLYSGGHWNAATYRWNAAQTEADLLTGGAVVPVYFQDSSGKSRHLEYKIPAQRDCGTCHRSGNELVPLGPQVKNLNRNVNRDGKSVNQLGYFMENGLFAHGDRKGISTLPDYRDASLPLKYRARSYLEINYAHCHRENGSAAGTSLSLSYTTPFDQTGIAYNRENIVIRMQTMGEYHMPKIGTTIPDAEGVQLIRDYIKSLAREDQ</sequence>
<dbReference type="PROSITE" id="PS51257">
    <property type="entry name" value="PROKAR_LIPOPROTEIN"/>
    <property type="match status" value="1"/>
</dbReference>
<gene>
    <name evidence="1" type="ORF">HWI92_10720</name>
</gene>
<dbReference type="RefSeq" id="WP_204663558.1">
    <property type="nucleotide sequence ID" value="NZ_CP056775.1"/>
</dbReference>
<name>A0ABX7I5G6_9BACT</name>
<protein>
    <recommendedName>
        <fullName evidence="3">Cytochrome c domain-containing protein</fullName>
    </recommendedName>
</protein>
<reference evidence="1 2" key="1">
    <citation type="submission" date="2020-06" db="EMBL/GenBank/DDBJ databases">
        <title>Dyadobacter sandarakinus sp. nov., isolated from the soil of the Arctic Yellow River Station.</title>
        <authorList>
            <person name="Zhang Y."/>
            <person name="Peng F."/>
        </authorList>
    </citation>
    <scope>NUCLEOTIDE SEQUENCE [LARGE SCALE GENOMIC DNA]</scope>
    <source>
        <strain evidence="1 2">Q3-56</strain>
    </source>
</reference>
<proteinExistence type="predicted"/>
<dbReference type="Proteomes" id="UP000612680">
    <property type="component" value="Chromosome"/>
</dbReference>